<feature type="signal peptide" evidence="2">
    <location>
        <begin position="1"/>
        <end position="20"/>
    </location>
</feature>
<evidence type="ECO:0000313" key="4">
    <source>
        <dbReference type="Proteomes" id="UP000005519"/>
    </source>
</evidence>
<dbReference type="AlphaFoldDB" id="C9PRS7"/>
<sequence>MKLNTFLFSILCVFSTALSAQWLNVGKADYNWGPFHVYTLSLYTETGQYEENTRPLMLTFNYAKPIEGKSFAISLMKEIETLKLATINQQEHLNVLKTLLPDFSPNDVLNYIALEEKGYFVLNDTILDYEFSAEFNDALLAIWLSPNTNFPKLQPKLLGKEKSTPEDNKVSPPVAPLDEESTHPELPPHYPLENKDREYSKTL</sequence>
<comment type="caution">
    <text evidence="3">The sequence shown here is derived from an EMBL/GenBank/DDBJ whole genome shotgun (WGS) entry which is preliminary data.</text>
</comment>
<dbReference type="STRING" id="667128.HMPREF0621_1701"/>
<evidence type="ECO:0008006" key="5">
    <source>
        <dbReference type="Google" id="ProtNLM"/>
    </source>
</evidence>
<keyword evidence="4" id="KW-1185">Reference proteome</keyword>
<dbReference type="RefSeq" id="WP_005762673.1">
    <property type="nucleotide sequence ID" value="NZ_GG704810.1"/>
</dbReference>
<dbReference type="Proteomes" id="UP000005519">
    <property type="component" value="Unassembled WGS sequence"/>
</dbReference>
<gene>
    <name evidence="3" type="ORF">HMPREF0621_1701</name>
</gene>
<dbReference type="OrthoDB" id="8527419at2"/>
<feature type="compositionally biased region" description="Basic and acidic residues" evidence="1">
    <location>
        <begin position="192"/>
        <end position="203"/>
    </location>
</feature>
<accession>C9PRS7</accession>
<feature type="region of interest" description="Disordered" evidence="1">
    <location>
        <begin position="158"/>
        <end position="203"/>
    </location>
</feature>
<organism evidence="3 4">
    <name type="scientific">Pasteurella dagmatis ATCC 43325</name>
    <dbReference type="NCBI Taxonomy" id="667128"/>
    <lineage>
        <taxon>Bacteria</taxon>
        <taxon>Pseudomonadati</taxon>
        <taxon>Pseudomonadota</taxon>
        <taxon>Gammaproteobacteria</taxon>
        <taxon>Pasteurellales</taxon>
        <taxon>Pasteurellaceae</taxon>
        <taxon>Pasteurella</taxon>
    </lineage>
</organism>
<dbReference type="EMBL" id="ACZR01000018">
    <property type="protein sequence ID" value="EEX49654.1"/>
    <property type="molecule type" value="Genomic_DNA"/>
</dbReference>
<evidence type="ECO:0000256" key="2">
    <source>
        <dbReference type="SAM" id="SignalP"/>
    </source>
</evidence>
<reference evidence="3 4" key="1">
    <citation type="submission" date="2009-10" db="EMBL/GenBank/DDBJ databases">
        <authorList>
            <person name="Muzny D."/>
            <person name="Qin X."/>
            <person name="Deng J."/>
            <person name="Jiang H."/>
            <person name="Liu Y."/>
            <person name="Qu J."/>
            <person name="Song X.-Z."/>
            <person name="Zhang L."/>
            <person name="Thornton R."/>
            <person name="Coyle M."/>
            <person name="Francisco L."/>
            <person name="Jackson L."/>
            <person name="Javaid M."/>
            <person name="Korchina V."/>
            <person name="Kovar C."/>
            <person name="Mata R."/>
            <person name="Mathew T."/>
            <person name="Ngo R."/>
            <person name="Nguyen L."/>
            <person name="Nguyen N."/>
            <person name="Okwuonu G."/>
            <person name="Ongeri F."/>
            <person name="Pham C."/>
            <person name="Simmons D."/>
            <person name="Wilczek-Boney K."/>
            <person name="Hale W."/>
            <person name="Jakkamsetti A."/>
            <person name="Pham P."/>
            <person name="Ruth R."/>
            <person name="San Lucas F."/>
            <person name="Warren J."/>
            <person name="Zhang J."/>
            <person name="Zhao Z."/>
            <person name="Zhou C."/>
            <person name="Zhu D."/>
            <person name="Lee S."/>
            <person name="Bess C."/>
            <person name="Blankenburg K."/>
            <person name="Forbes L."/>
            <person name="Fu Q."/>
            <person name="Gubbala S."/>
            <person name="Hirani K."/>
            <person name="Jayaseelan J.C."/>
            <person name="Lara F."/>
            <person name="Munidasa M."/>
            <person name="Palculict T."/>
            <person name="Patil S."/>
            <person name="Pu L.-L."/>
            <person name="Saada N."/>
            <person name="Tang L."/>
            <person name="Weissenberger G."/>
            <person name="Zhu Y."/>
            <person name="Hemphill L."/>
            <person name="Shang Y."/>
            <person name="Youmans B."/>
            <person name="Ayvaz T."/>
            <person name="Ross M."/>
            <person name="Santibanez J."/>
            <person name="Aqrawi P."/>
            <person name="Gross S."/>
            <person name="Joshi V."/>
            <person name="Fowler G."/>
            <person name="Nazareth L."/>
            <person name="Reid J."/>
            <person name="Worley K."/>
            <person name="Petrosino J."/>
            <person name="Highlander S."/>
            <person name="Gibbs R."/>
        </authorList>
    </citation>
    <scope>NUCLEOTIDE SEQUENCE [LARGE SCALE GENOMIC DNA]</scope>
    <source>
        <strain evidence="3 4">ATCC 43325</strain>
    </source>
</reference>
<feature type="chain" id="PRO_5002998723" description="Chalcone isomerase domain-containing protein" evidence="2">
    <location>
        <begin position="21"/>
        <end position="203"/>
    </location>
</feature>
<evidence type="ECO:0000313" key="3">
    <source>
        <dbReference type="EMBL" id="EEX49654.1"/>
    </source>
</evidence>
<proteinExistence type="predicted"/>
<feature type="compositionally biased region" description="Basic and acidic residues" evidence="1">
    <location>
        <begin position="158"/>
        <end position="169"/>
    </location>
</feature>
<dbReference type="HOGENOM" id="CLU_1353049_0_0_6"/>
<protein>
    <recommendedName>
        <fullName evidence="5">Chalcone isomerase domain-containing protein</fullName>
    </recommendedName>
</protein>
<keyword evidence="2" id="KW-0732">Signal</keyword>
<name>C9PRS7_9PAST</name>
<evidence type="ECO:0000256" key="1">
    <source>
        <dbReference type="SAM" id="MobiDB-lite"/>
    </source>
</evidence>